<evidence type="ECO:0000313" key="2">
    <source>
        <dbReference type="EMBL" id="CAK4032400.1"/>
    </source>
</evidence>
<evidence type="ECO:0000256" key="1">
    <source>
        <dbReference type="SAM" id="MobiDB-lite"/>
    </source>
</evidence>
<feature type="compositionally biased region" description="Acidic residues" evidence="1">
    <location>
        <begin position="91"/>
        <end position="108"/>
    </location>
</feature>
<sequence length="359" mass="40649">MTRKNDQTATGSKRALEDGGADVEPGPKSSKNTKNTNNEQNGRSPGQANCGATDADAEESIIAGAEDISVDNRPPYEYICLTKPYYAYKDDNEDENEDEEGEEEDEGESIFNKLASNHPDWTYTIMAESWRNFFTNPDNFDMHIYSDWHSWGVFELLEKLLIEFNKAFTAEDLNKMWSVVATLGHWLNHESSQMWLAIDDGEGAGKAFQVVGCALLTALNRLDREGELKPDSRFRDLGFIMALFLKAGVSDPDQYMDWVPKIVSYAKKADIDLAQQGCDGMEDLLAEHGGEEPMASRDSADRWQWAKMFKALSPRGGDRYNILKMPRRERAKHAFDKKDPLKDWSDKDLQEGNLEIAFD</sequence>
<reference evidence="2" key="1">
    <citation type="submission" date="2023-11" db="EMBL/GenBank/DDBJ databases">
        <authorList>
            <person name="Alioto T."/>
            <person name="Alioto T."/>
            <person name="Gomez Garrido J."/>
        </authorList>
    </citation>
    <scope>NUCLEOTIDE SEQUENCE</scope>
</reference>
<evidence type="ECO:0000313" key="3">
    <source>
        <dbReference type="Proteomes" id="UP001296104"/>
    </source>
</evidence>
<comment type="caution">
    <text evidence="2">The sequence shown here is derived from an EMBL/GenBank/DDBJ whole genome shotgun (WGS) entry which is preliminary data.</text>
</comment>
<gene>
    <name evidence="2" type="ORF">LECACI_7A007558</name>
</gene>
<accession>A0AAI8Z498</accession>
<dbReference type="EMBL" id="CAVMBE010000063">
    <property type="protein sequence ID" value="CAK4032400.1"/>
    <property type="molecule type" value="Genomic_DNA"/>
</dbReference>
<organism evidence="2 3">
    <name type="scientific">Lecanosticta acicola</name>
    <dbReference type="NCBI Taxonomy" id="111012"/>
    <lineage>
        <taxon>Eukaryota</taxon>
        <taxon>Fungi</taxon>
        <taxon>Dikarya</taxon>
        <taxon>Ascomycota</taxon>
        <taxon>Pezizomycotina</taxon>
        <taxon>Dothideomycetes</taxon>
        <taxon>Dothideomycetidae</taxon>
        <taxon>Mycosphaerellales</taxon>
        <taxon>Mycosphaerellaceae</taxon>
        <taxon>Lecanosticta</taxon>
    </lineage>
</organism>
<dbReference type="AlphaFoldDB" id="A0AAI8Z498"/>
<dbReference type="Proteomes" id="UP001296104">
    <property type="component" value="Unassembled WGS sequence"/>
</dbReference>
<feature type="region of interest" description="Disordered" evidence="1">
    <location>
        <begin position="1"/>
        <end position="58"/>
    </location>
</feature>
<protein>
    <submittedName>
        <fullName evidence="2">Uncharacterized protein</fullName>
    </submittedName>
</protein>
<feature type="compositionally biased region" description="Low complexity" evidence="1">
    <location>
        <begin position="28"/>
        <end position="38"/>
    </location>
</feature>
<keyword evidence="3" id="KW-1185">Reference proteome</keyword>
<name>A0AAI8Z498_9PEZI</name>
<feature type="region of interest" description="Disordered" evidence="1">
    <location>
        <begin position="89"/>
        <end position="108"/>
    </location>
</feature>
<proteinExistence type="predicted"/>